<dbReference type="Gramene" id="Os01t0183950-00">
    <property type="protein sequence ID" value="Os01t0183950-00"/>
    <property type="gene ID" value="Os01g0183950"/>
</dbReference>
<dbReference type="AlphaFoldDB" id="A0A0P0UYV7"/>
<accession>A0A0P0UYV7</accession>
<feature type="compositionally biased region" description="Basic and acidic residues" evidence="1">
    <location>
        <begin position="14"/>
        <end position="25"/>
    </location>
</feature>
<reference evidence="2 3" key="3">
    <citation type="journal article" date="2013" name="Rice">
        <title>Improvement of the Oryza sativa Nipponbare reference genome using next generation sequence and optical map data.</title>
        <authorList>
            <person name="Kawahara Y."/>
            <person name="de la Bastide M."/>
            <person name="Hamilton J.P."/>
            <person name="Kanamori H."/>
            <person name="McCombie W.R."/>
            <person name="Ouyang S."/>
            <person name="Schwartz D.C."/>
            <person name="Tanaka T."/>
            <person name="Wu J."/>
            <person name="Zhou S."/>
            <person name="Childs K.L."/>
            <person name="Davidson R.M."/>
            <person name="Lin H."/>
            <person name="Quesada-Ocampo L."/>
            <person name="Vaillancourt B."/>
            <person name="Sakai H."/>
            <person name="Lee S.S."/>
            <person name="Kim J."/>
            <person name="Numa H."/>
            <person name="Itoh T."/>
            <person name="Buell C.R."/>
            <person name="Matsumoto T."/>
        </authorList>
    </citation>
    <scope>NUCLEOTIDE SEQUENCE [LARGE SCALE GENOMIC DNA]</scope>
    <source>
        <strain evidence="3">cv. Nipponbare</strain>
    </source>
</reference>
<organism evidence="2 3">
    <name type="scientific">Oryza sativa subsp. japonica</name>
    <name type="common">Rice</name>
    <dbReference type="NCBI Taxonomy" id="39947"/>
    <lineage>
        <taxon>Eukaryota</taxon>
        <taxon>Viridiplantae</taxon>
        <taxon>Streptophyta</taxon>
        <taxon>Embryophyta</taxon>
        <taxon>Tracheophyta</taxon>
        <taxon>Spermatophyta</taxon>
        <taxon>Magnoliopsida</taxon>
        <taxon>Liliopsida</taxon>
        <taxon>Poales</taxon>
        <taxon>Poaceae</taxon>
        <taxon>BOP clade</taxon>
        <taxon>Oryzoideae</taxon>
        <taxon>Oryzeae</taxon>
        <taxon>Oryzinae</taxon>
        <taxon>Oryza</taxon>
        <taxon>Oryza sativa</taxon>
    </lineage>
</organism>
<reference evidence="3" key="1">
    <citation type="journal article" date="2005" name="Nature">
        <title>The map-based sequence of the rice genome.</title>
        <authorList>
            <consortium name="International rice genome sequencing project (IRGSP)"/>
            <person name="Matsumoto T."/>
            <person name="Wu J."/>
            <person name="Kanamori H."/>
            <person name="Katayose Y."/>
            <person name="Fujisawa M."/>
            <person name="Namiki N."/>
            <person name="Mizuno H."/>
            <person name="Yamamoto K."/>
            <person name="Antonio B.A."/>
            <person name="Baba T."/>
            <person name="Sakata K."/>
            <person name="Nagamura Y."/>
            <person name="Aoki H."/>
            <person name="Arikawa K."/>
            <person name="Arita K."/>
            <person name="Bito T."/>
            <person name="Chiden Y."/>
            <person name="Fujitsuka N."/>
            <person name="Fukunaka R."/>
            <person name="Hamada M."/>
            <person name="Harada C."/>
            <person name="Hayashi A."/>
            <person name="Hijishita S."/>
            <person name="Honda M."/>
            <person name="Hosokawa S."/>
            <person name="Ichikawa Y."/>
            <person name="Idonuma A."/>
            <person name="Iijima M."/>
            <person name="Ikeda M."/>
            <person name="Ikeno M."/>
            <person name="Ito K."/>
            <person name="Ito S."/>
            <person name="Ito T."/>
            <person name="Ito Y."/>
            <person name="Ito Y."/>
            <person name="Iwabuchi A."/>
            <person name="Kamiya K."/>
            <person name="Karasawa W."/>
            <person name="Kurita K."/>
            <person name="Katagiri S."/>
            <person name="Kikuta A."/>
            <person name="Kobayashi H."/>
            <person name="Kobayashi N."/>
            <person name="Machita K."/>
            <person name="Maehara T."/>
            <person name="Masukawa M."/>
            <person name="Mizubayashi T."/>
            <person name="Mukai Y."/>
            <person name="Nagasaki H."/>
            <person name="Nagata Y."/>
            <person name="Naito S."/>
            <person name="Nakashima M."/>
            <person name="Nakama Y."/>
            <person name="Nakamichi Y."/>
            <person name="Nakamura M."/>
            <person name="Meguro A."/>
            <person name="Negishi M."/>
            <person name="Ohta I."/>
            <person name="Ohta T."/>
            <person name="Okamoto M."/>
            <person name="Ono N."/>
            <person name="Saji S."/>
            <person name="Sakaguchi M."/>
            <person name="Sakai K."/>
            <person name="Shibata M."/>
            <person name="Shimokawa T."/>
            <person name="Song J."/>
            <person name="Takazaki Y."/>
            <person name="Terasawa K."/>
            <person name="Tsugane M."/>
            <person name="Tsuji K."/>
            <person name="Ueda S."/>
            <person name="Waki K."/>
            <person name="Yamagata H."/>
            <person name="Yamamoto M."/>
            <person name="Yamamoto S."/>
            <person name="Yamane H."/>
            <person name="Yoshiki S."/>
            <person name="Yoshihara R."/>
            <person name="Yukawa K."/>
            <person name="Zhong H."/>
            <person name="Yano M."/>
            <person name="Yuan Q."/>
            <person name="Ouyang S."/>
            <person name="Liu J."/>
            <person name="Jones K.M."/>
            <person name="Gansberger K."/>
            <person name="Moffat K."/>
            <person name="Hill J."/>
            <person name="Bera J."/>
            <person name="Fadrosh D."/>
            <person name="Jin S."/>
            <person name="Johri S."/>
            <person name="Kim M."/>
            <person name="Overton L."/>
            <person name="Reardon M."/>
            <person name="Tsitrin T."/>
            <person name="Vuong H."/>
            <person name="Weaver B."/>
            <person name="Ciecko A."/>
            <person name="Tallon L."/>
            <person name="Jackson J."/>
            <person name="Pai G."/>
            <person name="Aken S.V."/>
            <person name="Utterback T."/>
            <person name="Reidmuller S."/>
            <person name="Feldblyum T."/>
            <person name="Hsiao J."/>
            <person name="Zismann V."/>
            <person name="Iobst S."/>
            <person name="de Vazeille A.R."/>
            <person name="Buell C.R."/>
            <person name="Ying K."/>
            <person name="Li Y."/>
            <person name="Lu T."/>
            <person name="Huang Y."/>
            <person name="Zhao Q."/>
            <person name="Feng Q."/>
            <person name="Zhang L."/>
            <person name="Zhu J."/>
            <person name="Weng Q."/>
            <person name="Mu J."/>
            <person name="Lu Y."/>
            <person name="Fan D."/>
            <person name="Liu Y."/>
            <person name="Guan J."/>
            <person name="Zhang Y."/>
            <person name="Yu S."/>
            <person name="Liu X."/>
            <person name="Zhang Y."/>
            <person name="Hong G."/>
            <person name="Han B."/>
            <person name="Choisne N."/>
            <person name="Demange N."/>
            <person name="Orjeda G."/>
            <person name="Samain S."/>
            <person name="Cattolico L."/>
            <person name="Pelletier E."/>
            <person name="Couloux A."/>
            <person name="Segurens B."/>
            <person name="Wincker P."/>
            <person name="D'Hont A."/>
            <person name="Scarpelli C."/>
            <person name="Weissenbach J."/>
            <person name="Salanoubat M."/>
            <person name="Quetier F."/>
            <person name="Yu Y."/>
            <person name="Kim H.R."/>
            <person name="Rambo T."/>
            <person name="Currie J."/>
            <person name="Collura K."/>
            <person name="Luo M."/>
            <person name="Yang T."/>
            <person name="Ammiraju J.S.S."/>
            <person name="Engler F."/>
            <person name="Soderlund C."/>
            <person name="Wing R.A."/>
            <person name="Palmer L.E."/>
            <person name="de la Bastide M."/>
            <person name="Spiegel L."/>
            <person name="Nascimento L."/>
            <person name="Zutavern T."/>
            <person name="O'Shaughnessy A."/>
            <person name="Dike S."/>
            <person name="Dedhia N."/>
            <person name="Preston R."/>
            <person name="Balija V."/>
            <person name="McCombie W.R."/>
            <person name="Chow T."/>
            <person name="Chen H."/>
            <person name="Chung M."/>
            <person name="Chen C."/>
            <person name="Shaw J."/>
            <person name="Wu H."/>
            <person name="Hsiao K."/>
            <person name="Chao Y."/>
            <person name="Chu M."/>
            <person name="Cheng C."/>
            <person name="Hour A."/>
            <person name="Lee P."/>
            <person name="Lin S."/>
            <person name="Lin Y."/>
            <person name="Liou J."/>
            <person name="Liu S."/>
            <person name="Hsing Y."/>
            <person name="Raghuvanshi S."/>
            <person name="Mohanty A."/>
            <person name="Bharti A.K."/>
            <person name="Gaur A."/>
            <person name="Gupta V."/>
            <person name="Kumar D."/>
            <person name="Ravi V."/>
            <person name="Vij S."/>
            <person name="Kapur A."/>
            <person name="Khurana P."/>
            <person name="Khurana P."/>
            <person name="Khurana J.P."/>
            <person name="Tyagi A.K."/>
            <person name="Gaikwad K."/>
            <person name="Singh A."/>
            <person name="Dalal V."/>
            <person name="Srivastava S."/>
            <person name="Dixit A."/>
            <person name="Pal A.K."/>
            <person name="Ghazi I.A."/>
            <person name="Yadav M."/>
            <person name="Pandit A."/>
            <person name="Bhargava A."/>
            <person name="Sureshbabu K."/>
            <person name="Batra K."/>
            <person name="Sharma T.R."/>
            <person name="Mohapatra T."/>
            <person name="Singh N.K."/>
            <person name="Messing J."/>
            <person name="Nelson A.B."/>
            <person name="Fuks G."/>
            <person name="Kavchok S."/>
            <person name="Keizer G."/>
            <person name="Linton E."/>
            <person name="Llaca V."/>
            <person name="Song R."/>
            <person name="Tanyolac B."/>
            <person name="Young S."/>
            <person name="Ho-Il K."/>
            <person name="Hahn J.H."/>
            <person name="Sangsakoo G."/>
            <person name="Vanavichit A."/>
            <person name="de Mattos Luiz.A.T."/>
            <person name="Zimmer P.D."/>
            <person name="Malone G."/>
            <person name="Dellagostin O."/>
            <person name="de Oliveira A.C."/>
            <person name="Bevan M."/>
            <person name="Bancroft I."/>
            <person name="Minx P."/>
            <person name="Cordum H."/>
            <person name="Wilson R."/>
            <person name="Cheng Z."/>
            <person name="Jin W."/>
            <person name="Jiang J."/>
            <person name="Leong S.A."/>
            <person name="Iwama H."/>
            <person name="Gojobori T."/>
            <person name="Itoh T."/>
            <person name="Niimura Y."/>
            <person name="Fujii Y."/>
            <person name="Habara T."/>
            <person name="Sakai H."/>
            <person name="Sato Y."/>
            <person name="Wilson G."/>
            <person name="Kumar K."/>
            <person name="McCouch S."/>
            <person name="Juretic N."/>
            <person name="Hoen D."/>
            <person name="Wright S."/>
            <person name="Bruskiewich R."/>
            <person name="Bureau T."/>
            <person name="Miyao A."/>
            <person name="Hirochika H."/>
            <person name="Nishikawa T."/>
            <person name="Kadowaki K."/>
            <person name="Sugiura M."/>
            <person name="Burr B."/>
            <person name="Sasaki T."/>
        </authorList>
    </citation>
    <scope>NUCLEOTIDE SEQUENCE [LARGE SCALE GENOMIC DNA]</scope>
    <source>
        <strain evidence="3">cv. Nipponbare</strain>
    </source>
</reference>
<keyword evidence="3" id="KW-1185">Reference proteome</keyword>
<dbReference type="Proteomes" id="UP000059680">
    <property type="component" value="Chromosome 1"/>
</dbReference>
<evidence type="ECO:0000313" key="3">
    <source>
        <dbReference type="Proteomes" id="UP000059680"/>
    </source>
</evidence>
<dbReference type="PaxDb" id="39947-A0A0P0UYV7"/>
<protein>
    <submittedName>
        <fullName evidence="2">Os01g0183950 protein</fullName>
    </submittedName>
</protein>
<reference evidence="2 3" key="2">
    <citation type="journal article" date="2013" name="Plant Cell Physiol.">
        <title>Rice Annotation Project Database (RAP-DB): an integrative and interactive database for rice genomics.</title>
        <authorList>
            <person name="Sakai H."/>
            <person name="Lee S.S."/>
            <person name="Tanaka T."/>
            <person name="Numa H."/>
            <person name="Kim J."/>
            <person name="Kawahara Y."/>
            <person name="Wakimoto H."/>
            <person name="Yang C.C."/>
            <person name="Iwamoto M."/>
            <person name="Abe T."/>
            <person name="Yamada Y."/>
            <person name="Muto A."/>
            <person name="Inokuchi H."/>
            <person name="Ikemura T."/>
            <person name="Matsumoto T."/>
            <person name="Sasaki T."/>
            <person name="Itoh T."/>
        </authorList>
    </citation>
    <scope>NUCLEOTIDE SEQUENCE [LARGE SCALE GENOMIC DNA]</scope>
    <source>
        <strain evidence="3">cv. Nipponbare</strain>
    </source>
</reference>
<evidence type="ECO:0000256" key="1">
    <source>
        <dbReference type="SAM" id="MobiDB-lite"/>
    </source>
</evidence>
<sequence>PCIAEEQQAEATDGDDHRHGHDERVQRRRHHRRDARREEDGQRRRERPDGQPQPLPRHGGGRRGAVGGERLEPADAVEEQREHGVRGGDEGEVTRFRRRAVGARGDVAGDEEARDDAREQRVVAVLL</sequence>
<feature type="compositionally biased region" description="Basic and acidic residues" evidence="1">
    <location>
        <begin position="69"/>
        <end position="95"/>
    </location>
</feature>
<dbReference type="EMBL" id="AP014957">
    <property type="protein sequence ID" value="BAS70759.1"/>
    <property type="molecule type" value="Genomic_DNA"/>
</dbReference>
<dbReference type="FunCoup" id="A0A0P0UYV7">
    <property type="interactions" value="271"/>
</dbReference>
<evidence type="ECO:0000313" key="2">
    <source>
        <dbReference type="EMBL" id="BAS70759.1"/>
    </source>
</evidence>
<feature type="non-terminal residue" evidence="2">
    <location>
        <position position="1"/>
    </location>
</feature>
<name>A0A0P0UYV7_ORYSJ</name>
<dbReference type="InParanoid" id="A0A0P0UYV7"/>
<feature type="non-terminal residue" evidence="2">
    <location>
        <position position="127"/>
    </location>
</feature>
<feature type="compositionally biased region" description="Basic and acidic residues" evidence="1">
    <location>
        <begin position="35"/>
        <end position="49"/>
    </location>
</feature>
<gene>
    <name evidence="2" type="ordered locus">Os01g0183950</name>
    <name evidence="2" type="ORF">OSNPB_010183950</name>
</gene>
<feature type="region of interest" description="Disordered" evidence="1">
    <location>
        <begin position="1"/>
        <end position="127"/>
    </location>
</feature>
<proteinExistence type="predicted"/>